<organism evidence="1 2">
    <name type="scientific">Paractinoplanes pyxinae</name>
    <dbReference type="NCBI Taxonomy" id="2997416"/>
    <lineage>
        <taxon>Bacteria</taxon>
        <taxon>Bacillati</taxon>
        <taxon>Actinomycetota</taxon>
        <taxon>Actinomycetes</taxon>
        <taxon>Micromonosporales</taxon>
        <taxon>Micromonosporaceae</taxon>
        <taxon>Paractinoplanes</taxon>
    </lineage>
</organism>
<sequence length="76" mass="8266">MTYATDEHACMAAVRGDGLLDAARAVVLDELTRLAAYVFETAISTVTLVNRDRRWFADSTGMPDPKARATPRSAHA</sequence>
<dbReference type="Proteomes" id="UP001151002">
    <property type="component" value="Unassembled WGS sequence"/>
</dbReference>
<reference evidence="1" key="1">
    <citation type="submission" date="2022-11" db="EMBL/GenBank/DDBJ databases">
        <authorList>
            <person name="Somphong A."/>
            <person name="Phongsopitanun W."/>
        </authorList>
    </citation>
    <scope>NUCLEOTIDE SEQUENCE</scope>
    <source>
        <strain evidence="1">Pm04-4</strain>
    </source>
</reference>
<name>A0ABT4BGP9_9ACTN</name>
<keyword evidence="2" id="KW-1185">Reference proteome</keyword>
<dbReference type="RefSeq" id="WP_267570302.1">
    <property type="nucleotide sequence ID" value="NZ_JAPNTZ010000030.1"/>
</dbReference>
<evidence type="ECO:0000313" key="1">
    <source>
        <dbReference type="EMBL" id="MCY1145684.1"/>
    </source>
</evidence>
<comment type="caution">
    <text evidence="1">The sequence shown here is derived from an EMBL/GenBank/DDBJ whole genome shotgun (WGS) entry which is preliminary data.</text>
</comment>
<dbReference type="EMBL" id="JAPNTZ010000030">
    <property type="protein sequence ID" value="MCY1145684.1"/>
    <property type="molecule type" value="Genomic_DNA"/>
</dbReference>
<gene>
    <name evidence="1" type="ORF">OWR29_47435</name>
</gene>
<protein>
    <submittedName>
        <fullName evidence="1">Uncharacterized protein</fullName>
    </submittedName>
</protein>
<evidence type="ECO:0000313" key="2">
    <source>
        <dbReference type="Proteomes" id="UP001151002"/>
    </source>
</evidence>
<accession>A0ABT4BGP9</accession>
<proteinExistence type="predicted"/>